<protein>
    <recommendedName>
        <fullName evidence="4">ABC3 transporter permease protein domain-containing protein</fullName>
    </recommendedName>
</protein>
<dbReference type="Proteomes" id="UP000194948">
    <property type="component" value="Chromosome"/>
</dbReference>
<dbReference type="AlphaFoldDB" id="A0AAQ3W9G2"/>
<feature type="transmembrane region" description="Helical" evidence="1">
    <location>
        <begin position="409"/>
        <end position="427"/>
    </location>
</feature>
<dbReference type="GO" id="GO:0022857">
    <property type="term" value="F:transmembrane transporter activity"/>
    <property type="evidence" value="ECO:0007669"/>
    <property type="project" value="TreeGrafter"/>
</dbReference>
<evidence type="ECO:0000256" key="1">
    <source>
        <dbReference type="SAM" id="Phobius"/>
    </source>
</evidence>
<keyword evidence="3" id="KW-1185">Reference proteome</keyword>
<feature type="transmembrane region" description="Helical" evidence="1">
    <location>
        <begin position="15"/>
        <end position="39"/>
    </location>
</feature>
<dbReference type="PANTHER" id="PTHR30572">
    <property type="entry name" value="MEMBRANE COMPONENT OF TRANSPORTER-RELATED"/>
    <property type="match status" value="1"/>
</dbReference>
<dbReference type="InterPro" id="IPR050250">
    <property type="entry name" value="Macrolide_Exporter_MacB"/>
</dbReference>
<feature type="transmembrane region" description="Helical" evidence="1">
    <location>
        <begin position="342"/>
        <end position="361"/>
    </location>
</feature>
<accession>A0AAQ3W9G2</accession>
<reference evidence="2 3" key="2">
    <citation type="submission" date="2024-03" db="EMBL/GenBank/DDBJ databases">
        <title>The Genome Sequence of Enterococcus sp. DIV0205d.</title>
        <authorList>
            <consortium name="The Broad Institute Genomics Platform"/>
            <consortium name="The Broad Institute Microbial Omics Core"/>
            <consortium name="The Broad Institute Genomic Center for Infectious Diseases"/>
            <person name="Earl A."/>
            <person name="Manson A."/>
            <person name="Gilmore M."/>
            <person name="Schwartman J."/>
            <person name="Shea T."/>
            <person name="Abouelleil A."/>
            <person name="Cao P."/>
            <person name="Chapman S."/>
            <person name="Cusick C."/>
            <person name="Young S."/>
            <person name="Neafsey D."/>
            <person name="Nusbaum C."/>
            <person name="Birren B."/>
        </authorList>
    </citation>
    <scope>NUCLEOTIDE SEQUENCE [LARGE SCALE GENOMIC DNA]</scope>
    <source>
        <strain evidence="2 3">7F3_DIV0205</strain>
    </source>
</reference>
<proteinExistence type="predicted"/>
<keyword evidence="1" id="KW-0812">Transmembrane</keyword>
<organism evidence="2 3">
    <name type="scientific">Candidatus Enterococcus palustris</name>
    <dbReference type="NCBI Taxonomy" id="1834189"/>
    <lineage>
        <taxon>Bacteria</taxon>
        <taxon>Bacillati</taxon>
        <taxon>Bacillota</taxon>
        <taxon>Bacilli</taxon>
        <taxon>Lactobacillales</taxon>
        <taxon>Enterococcaceae</taxon>
        <taxon>Enterococcus</taxon>
    </lineage>
</organism>
<dbReference type="EMBL" id="CP147244">
    <property type="protein sequence ID" value="WYK00709.1"/>
    <property type="molecule type" value="Genomic_DNA"/>
</dbReference>
<feature type="transmembrane region" description="Helical" evidence="1">
    <location>
        <begin position="291"/>
        <end position="313"/>
    </location>
</feature>
<reference evidence="3" key="1">
    <citation type="submission" date="2017-05" db="EMBL/GenBank/DDBJ databases">
        <title>The Genome Sequence of EEnterococcus faecalis 9F2_4866.</title>
        <authorList>
            <consortium name="The Broad Institute Genomics Platform"/>
            <consortium name="The Broad Institute Genomic Center for Infectious Diseases"/>
            <person name="Earl A."/>
            <person name="Manson A."/>
            <person name="Schwartman J."/>
            <person name="Gilmore M."/>
            <person name="Abouelleil A."/>
            <person name="Cao P."/>
            <person name="Chapman S."/>
            <person name="Cusick C."/>
            <person name="Shea T."/>
            <person name="Young S."/>
            <person name="Neafsey D."/>
            <person name="Nusbaum C."/>
            <person name="Birren B."/>
        </authorList>
    </citation>
    <scope>NUCLEOTIDE SEQUENCE [LARGE SCALE GENOMIC DNA]</scope>
    <source>
        <strain evidence="3">7F3_DIV0205</strain>
    </source>
</reference>
<keyword evidence="1" id="KW-1133">Transmembrane helix</keyword>
<gene>
    <name evidence="2" type="ORF">A5821_001807</name>
</gene>
<sequence length="449" mass="51074">MFVFKHAFLNLRRHIWNYLLVGIILFLLILGTIITNTIYTSAKLFTKNYNKQFMIVVTILEPDLSNLPHEKKLTKEQYLKFGESKYVNGMKQVGNVPVSFETLKSLPLPSTIQFQKMEGSTIEKNDYKANANWFGAESEDLLKELTESGMEIKTGSADLKLNECIVSSEFAQLNQLKIGDSIQVNLTGNETTEQQTLLIAGMYQSKEPVQSDEASQIVKIQKNDIFTNLATLHAMENYDLLGYDSISYELKSGAAFDKFLKEIKAKGLPDEYQVMTNEVSMNLILSPVNGMGTLAGTTLLGLLIFGNFALALFSMRKFKQRQTEIYIMRNIGITQKQLIKSWMIELMIVTFFSFSLAFMIARRLVQPIADWQLLNQKQLMGNVDQLFSVIANEKNAPIMSIPMLLDTPSFITILGITSLFLVTIIVIDSYKLFKFEPIEFLLERNLDER</sequence>
<evidence type="ECO:0000313" key="2">
    <source>
        <dbReference type="EMBL" id="WYK00709.1"/>
    </source>
</evidence>
<dbReference type="PANTHER" id="PTHR30572:SF9">
    <property type="entry name" value="ABC TRANSPORTER PERMEASE PROTEIN"/>
    <property type="match status" value="1"/>
</dbReference>
<dbReference type="RefSeq" id="WP_086314209.1">
    <property type="nucleotide sequence ID" value="NZ_CP147244.1"/>
</dbReference>
<evidence type="ECO:0008006" key="4">
    <source>
        <dbReference type="Google" id="ProtNLM"/>
    </source>
</evidence>
<evidence type="ECO:0000313" key="3">
    <source>
        <dbReference type="Proteomes" id="UP000194948"/>
    </source>
</evidence>
<keyword evidence="1" id="KW-0472">Membrane</keyword>
<name>A0AAQ3W9G2_9ENTE</name>
<dbReference type="GO" id="GO:0005886">
    <property type="term" value="C:plasma membrane"/>
    <property type="evidence" value="ECO:0007669"/>
    <property type="project" value="TreeGrafter"/>
</dbReference>